<dbReference type="PANTHER" id="PTHR30075:SF2">
    <property type="entry name" value="GLYCINE--TRNA LIGASE, CHLOROPLASTIC_MITOCHONDRIAL 2"/>
    <property type="match status" value="1"/>
</dbReference>
<dbReference type="HAMAP" id="MF_00255">
    <property type="entry name" value="Gly_tRNA_synth_beta"/>
    <property type="match status" value="1"/>
</dbReference>
<reference evidence="13 14" key="1">
    <citation type="submission" date="2018-08" db="EMBL/GenBank/DDBJ databases">
        <title>Parvularcula sp. SM1705, isolated from surface water of the South Sea China.</title>
        <authorList>
            <person name="Sun L."/>
        </authorList>
    </citation>
    <scope>NUCLEOTIDE SEQUENCE [LARGE SCALE GENOMIC DNA]</scope>
    <source>
        <strain evidence="13 14">SM1705</strain>
    </source>
</reference>
<evidence type="ECO:0000256" key="5">
    <source>
        <dbReference type="ARBA" id="ARBA00022598"/>
    </source>
</evidence>
<comment type="similarity">
    <text evidence="2 11">Belongs to the class-II aminoacyl-tRNA synthetase family.</text>
</comment>
<dbReference type="NCBIfam" id="TIGR00211">
    <property type="entry name" value="glyS"/>
    <property type="match status" value="1"/>
</dbReference>
<dbReference type="PRINTS" id="PR01045">
    <property type="entry name" value="TRNASYNTHGB"/>
</dbReference>
<evidence type="ECO:0000256" key="11">
    <source>
        <dbReference type="HAMAP-Rule" id="MF_00255"/>
    </source>
</evidence>
<keyword evidence="8 11" id="KW-0648">Protein biosynthesis</keyword>
<dbReference type="InterPro" id="IPR008909">
    <property type="entry name" value="DALR_anticod-bd"/>
</dbReference>
<evidence type="ECO:0000256" key="2">
    <source>
        <dbReference type="ARBA" id="ARBA00008226"/>
    </source>
</evidence>
<dbReference type="GO" id="GO:0004820">
    <property type="term" value="F:glycine-tRNA ligase activity"/>
    <property type="evidence" value="ECO:0007669"/>
    <property type="project" value="UniProtKB-UniRule"/>
</dbReference>
<evidence type="ECO:0000256" key="4">
    <source>
        <dbReference type="ARBA" id="ARBA00022490"/>
    </source>
</evidence>
<dbReference type="GO" id="GO:0006420">
    <property type="term" value="P:arginyl-tRNA aminoacylation"/>
    <property type="evidence" value="ECO:0007669"/>
    <property type="project" value="InterPro"/>
</dbReference>
<dbReference type="InParanoid" id="A0A371RLU5"/>
<protein>
    <recommendedName>
        <fullName evidence="11">Glycine--tRNA ligase beta subunit</fullName>
        <ecNumber evidence="11">6.1.1.14</ecNumber>
    </recommendedName>
    <alternativeName>
        <fullName evidence="11">Glycyl-tRNA synthetase beta subunit</fullName>
        <shortName evidence="11">GlyRS</shortName>
    </alternativeName>
</protein>
<evidence type="ECO:0000256" key="8">
    <source>
        <dbReference type="ARBA" id="ARBA00022917"/>
    </source>
</evidence>
<dbReference type="Proteomes" id="UP000264589">
    <property type="component" value="Unassembled WGS sequence"/>
</dbReference>
<organism evidence="13 14">
    <name type="scientific">Parvularcula marina</name>
    <dbReference type="NCBI Taxonomy" id="2292771"/>
    <lineage>
        <taxon>Bacteria</taxon>
        <taxon>Pseudomonadati</taxon>
        <taxon>Pseudomonadota</taxon>
        <taxon>Alphaproteobacteria</taxon>
        <taxon>Parvularculales</taxon>
        <taxon>Parvularculaceae</taxon>
        <taxon>Parvularcula</taxon>
    </lineage>
</organism>
<keyword evidence="6 11" id="KW-0547">Nucleotide-binding</keyword>
<keyword evidence="7 11" id="KW-0067">ATP-binding</keyword>
<dbReference type="GO" id="GO:0005829">
    <property type="term" value="C:cytosol"/>
    <property type="evidence" value="ECO:0007669"/>
    <property type="project" value="TreeGrafter"/>
</dbReference>
<dbReference type="FunCoup" id="A0A371RLU5">
    <property type="interactions" value="511"/>
</dbReference>
<keyword evidence="14" id="KW-1185">Reference proteome</keyword>
<comment type="subunit">
    <text evidence="3 11">Tetramer of two alpha and two beta subunits.</text>
</comment>
<evidence type="ECO:0000256" key="1">
    <source>
        <dbReference type="ARBA" id="ARBA00004496"/>
    </source>
</evidence>
<dbReference type="EMBL" id="QUQO01000001">
    <property type="protein sequence ID" value="RFB06435.1"/>
    <property type="molecule type" value="Genomic_DNA"/>
</dbReference>
<comment type="caution">
    <text evidence="13">The sequence shown here is derived from an EMBL/GenBank/DDBJ whole genome shotgun (WGS) entry which is preliminary data.</text>
</comment>
<accession>A0A371RLU5</accession>
<dbReference type="PANTHER" id="PTHR30075">
    <property type="entry name" value="GLYCYL-TRNA SYNTHETASE"/>
    <property type="match status" value="1"/>
</dbReference>
<evidence type="ECO:0000313" key="13">
    <source>
        <dbReference type="EMBL" id="RFB06435.1"/>
    </source>
</evidence>
<dbReference type="GO" id="GO:0006426">
    <property type="term" value="P:glycyl-tRNA aminoacylation"/>
    <property type="evidence" value="ECO:0007669"/>
    <property type="project" value="UniProtKB-UniRule"/>
</dbReference>
<comment type="catalytic activity">
    <reaction evidence="10 11">
        <text>tRNA(Gly) + glycine + ATP = glycyl-tRNA(Gly) + AMP + diphosphate</text>
        <dbReference type="Rhea" id="RHEA:16013"/>
        <dbReference type="Rhea" id="RHEA-COMP:9664"/>
        <dbReference type="Rhea" id="RHEA-COMP:9683"/>
        <dbReference type="ChEBI" id="CHEBI:30616"/>
        <dbReference type="ChEBI" id="CHEBI:33019"/>
        <dbReference type="ChEBI" id="CHEBI:57305"/>
        <dbReference type="ChEBI" id="CHEBI:78442"/>
        <dbReference type="ChEBI" id="CHEBI:78522"/>
        <dbReference type="ChEBI" id="CHEBI:456215"/>
        <dbReference type="EC" id="6.1.1.14"/>
    </reaction>
</comment>
<dbReference type="Pfam" id="PF02092">
    <property type="entry name" value="tRNA_synt_2f"/>
    <property type="match status" value="1"/>
</dbReference>
<gene>
    <name evidence="11" type="primary">glyS</name>
    <name evidence="13" type="ORF">DX908_10605</name>
</gene>
<proteinExistence type="inferred from homology"/>
<evidence type="ECO:0000256" key="10">
    <source>
        <dbReference type="ARBA" id="ARBA00047937"/>
    </source>
</evidence>
<dbReference type="InterPro" id="IPR006194">
    <property type="entry name" value="Gly-tRNA-synth_heterodimer"/>
</dbReference>
<comment type="subcellular location">
    <subcellularLocation>
        <location evidence="1 11">Cytoplasm</location>
    </subcellularLocation>
</comment>
<dbReference type="GO" id="GO:0004814">
    <property type="term" value="F:arginine-tRNA ligase activity"/>
    <property type="evidence" value="ECO:0007669"/>
    <property type="project" value="InterPro"/>
</dbReference>
<dbReference type="GO" id="GO:0005524">
    <property type="term" value="F:ATP binding"/>
    <property type="evidence" value="ECO:0007669"/>
    <property type="project" value="UniProtKB-UniRule"/>
</dbReference>
<dbReference type="InterPro" id="IPR015944">
    <property type="entry name" value="Gly-tRNA-synth_bsu"/>
</dbReference>
<dbReference type="AlphaFoldDB" id="A0A371RLU5"/>
<sequence length="805" mass="88463">MPELLLELFSEEIPARLQRRAAGDLERLVTDGLKAEGLKWDGVKAFSTPRRLTLVITGLPVAQADLKEERKGPRVGAPEKAVEGFLNSAGLESLDQAQIHEDKKGQFYVAVIERTGQPTAQVIAGMMPEIIAKFPWPKSMRWGAGDMRWVRPLHSILCTFDGEVVPFTIENGDLPVTSGDKTYGHRFIAPEEIQVRSFEPYAAELRRARVLLDPDEREELILGEARALAKAQGLELVEDKGLLAEVAGLSEWPVPRIGNFAEKFLTVPDEALIASMKGHQKYFSVINPQTGRLAPKFITVANIEPADGGAAMMVGYERVLEARLSDAWFLYHQDLKKTLEQHGQKLSEVTFFEGLGTTAEKVERVAALAKELAPIVGADPALAEKAALLSKSDLTTEMVGEFPELQGIMGRYYALEENIEPEIADAIRDHYKPAGQNDDVPTAPVSVAVALADKLDSLVAFWVVNKKPTGSSDPFALRRAALGIIQIVLKGNVRFSLYDHFSRVVGHLIEQCVDEDILSKHDAEQAAASPGEWFQGNDEHELLEHPVCTLLGYGPNDADVRLALSREELHFIADPEDCPEAYEALPEAKRAHDELTQRLADMAGLSFALSPNDIEPIELSEYLPIKRVLPLVGPDLLAFFHDRLSVYLRDQGYRHDHIRSVLTPDADDFVLVVKKLEALKSFLDSEDGANLTAAYKRAGNILKAEAKKGDLPQGEIDEAVLEAGEEKTLHARLAGARDALGPALAGEKYEAAMLALAGLRAPLDAFFEKVTVNADDPALRRNRLLLLGDFISTCGRVAQFSELEG</sequence>
<evidence type="ECO:0000259" key="12">
    <source>
        <dbReference type="Pfam" id="PF05746"/>
    </source>
</evidence>
<evidence type="ECO:0000256" key="9">
    <source>
        <dbReference type="ARBA" id="ARBA00023146"/>
    </source>
</evidence>
<dbReference type="OrthoDB" id="9775440at2"/>
<keyword evidence="5 11" id="KW-0436">Ligase</keyword>
<dbReference type="EC" id="6.1.1.14" evidence="11"/>
<name>A0A371RLU5_9PROT</name>
<evidence type="ECO:0000256" key="7">
    <source>
        <dbReference type="ARBA" id="ARBA00022840"/>
    </source>
</evidence>
<feature type="domain" description="DALR anticodon binding" evidence="12">
    <location>
        <begin position="693"/>
        <end position="787"/>
    </location>
</feature>
<dbReference type="SUPFAM" id="SSF109604">
    <property type="entry name" value="HD-domain/PDEase-like"/>
    <property type="match status" value="1"/>
</dbReference>
<evidence type="ECO:0000256" key="6">
    <source>
        <dbReference type="ARBA" id="ARBA00022741"/>
    </source>
</evidence>
<evidence type="ECO:0000313" key="14">
    <source>
        <dbReference type="Proteomes" id="UP000264589"/>
    </source>
</evidence>
<dbReference type="PROSITE" id="PS50861">
    <property type="entry name" value="AA_TRNA_LIGASE_II_GLYAB"/>
    <property type="match status" value="1"/>
</dbReference>
<evidence type="ECO:0000256" key="3">
    <source>
        <dbReference type="ARBA" id="ARBA00011209"/>
    </source>
</evidence>
<dbReference type="Pfam" id="PF05746">
    <property type="entry name" value="DALR_1"/>
    <property type="match status" value="1"/>
</dbReference>
<keyword evidence="4 11" id="KW-0963">Cytoplasm</keyword>
<dbReference type="RefSeq" id="WP_116393068.1">
    <property type="nucleotide sequence ID" value="NZ_QUQO01000001.1"/>
</dbReference>
<keyword evidence="9 11" id="KW-0030">Aminoacyl-tRNA synthetase</keyword>